<dbReference type="RefSeq" id="WP_119515507.1">
    <property type="nucleotide sequence ID" value="NZ_NQYH01000001.1"/>
</dbReference>
<evidence type="ECO:0000256" key="4">
    <source>
        <dbReference type="ARBA" id="ARBA00022679"/>
    </source>
</evidence>
<dbReference type="FunFam" id="3.40.640.10:FF:000033">
    <property type="entry name" value="Aspartate aminotransferase"/>
    <property type="match status" value="1"/>
</dbReference>
<dbReference type="Gene3D" id="3.90.1150.10">
    <property type="entry name" value="Aspartate Aminotransferase, domain 1"/>
    <property type="match status" value="1"/>
</dbReference>
<evidence type="ECO:0000256" key="1">
    <source>
        <dbReference type="ARBA" id="ARBA00001933"/>
    </source>
</evidence>
<dbReference type="OrthoDB" id="9763453at2"/>
<dbReference type="CDD" id="cd00609">
    <property type="entry name" value="AAT_like"/>
    <property type="match status" value="1"/>
</dbReference>
<dbReference type="PANTHER" id="PTHR43807:SF20">
    <property type="entry name" value="FI04487P"/>
    <property type="match status" value="1"/>
</dbReference>
<dbReference type="AlphaFoldDB" id="A0A3A1YWK3"/>
<dbReference type="Pfam" id="PF00155">
    <property type="entry name" value="Aminotran_1_2"/>
    <property type="match status" value="1"/>
</dbReference>
<dbReference type="GO" id="GO:0030170">
    <property type="term" value="F:pyridoxal phosphate binding"/>
    <property type="evidence" value="ECO:0007669"/>
    <property type="project" value="InterPro"/>
</dbReference>
<accession>A0A3A1YWK3</accession>
<evidence type="ECO:0000313" key="7">
    <source>
        <dbReference type="EMBL" id="RIY42582.1"/>
    </source>
</evidence>
<keyword evidence="4 7" id="KW-0808">Transferase</keyword>
<dbReference type="EMBL" id="NQYH01000001">
    <property type="protein sequence ID" value="RIY42582.1"/>
    <property type="molecule type" value="Genomic_DNA"/>
</dbReference>
<dbReference type="InterPro" id="IPR015421">
    <property type="entry name" value="PyrdxlP-dep_Trfase_major"/>
</dbReference>
<evidence type="ECO:0000256" key="2">
    <source>
        <dbReference type="ARBA" id="ARBA00007441"/>
    </source>
</evidence>
<reference evidence="7 8" key="1">
    <citation type="submission" date="2017-08" db="EMBL/GenBank/DDBJ databases">
        <title>Pusillimonas indicus sp. nov., a member of the family Alcaligenaceae isolated from surface seawater.</title>
        <authorList>
            <person name="Li J."/>
        </authorList>
    </citation>
    <scope>NUCLEOTIDE SEQUENCE [LARGE SCALE GENOMIC DNA]</scope>
    <source>
        <strain evidence="7 8">L52-1-41</strain>
    </source>
</reference>
<keyword evidence="3 7" id="KW-0032">Aminotransferase</keyword>
<evidence type="ECO:0000259" key="6">
    <source>
        <dbReference type="Pfam" id="PF00155"/>
    </source>
</evidence>
<keyword evidence="5" id="KW-0663">Pyridoxal phosphate</keyword>
<dbReference type="InterPro" id="IPR015424">
    <property type="entry name" value="PyrdxlP-dep_Trfase"/>
</dbReference>
<feature type="domain" description="Aminotransferase class I/classII large" evidence="6">
    <location>
        <begin position="28"/>
        <end position="389"/>
    </location>
</feature>
<dbReference type="SUPFAM" id="SSF53383">
    <property type="entry name" value="PLP-dependent transferases"/>
    <property type="match status" value="1"/>
</dbReference>
<dbReference type="GO" id="GO:0016212">
    <property type="term" value="F:kynurenine-oxoglutarate transaminase activity"/>
    <property type="evidence" value="ECO:0007669"/>
    <property type="project" value="TreeGrafter"/>
</dbReference>
<dbReference type="Proteomes" id="UP000266206">
    <property type="component" value="Unassembled WGS sequence"/>
</dbReference>
<dbReference type="InterPro" id="IPR004839">
    <property type="entry name" value="Aminotransferase_I/II_large"/>
</dbReference>
<dbReference type="InterPro" id="IPR051326">
    <property type="entry name" value="Kynurenine-oxoglutarate_AT"/>
</dbReference>
<dbReference type="InterPro" id="IPR015422">
    <property type="entry name" value="PyrdxlP-dep_Trfase_small"/>
</dbReference>
<evidence type="ECO:0000256" key="3">
    <source>
        <dbReference type="ARBA" id="ARBA00022576"/>
    </source>
</evidence>
<evidence type="ECO:0000313" key="8">
    <source>
        <dbReference type="Proteomes" id="UP000266206"/>
    </source>
</evidence>
<evidence type="ECO:0000256" key="5">
    <source>
        <dbReference type="ARBA" id="ARBA00022898"/>
    </source>
</evidence>
<gene>
    <name evidence="7" type="ORF">CJP73_03945</name>
</gene>
<organism evidence="7 8">
    <name type="scientific">Neopusillimonas maritima</name>
    <dbReference type="NCBI Taxonomy" id="2026239"/>
    <lineage>
        <taxon>Bacteria</taxon>
        <taxon>Pseudomonadati</taxon>
        <taxon>Pseudomonadota</taxon>
        <taxon>Betaproteobacteria</taxon>
        <taxon>Burkholderiales</taxon>
        <taxon>Alcaligenaceae</taxon>
        <taxon>Neopusillimonas</taxon>
    </lineage>
</organism>
<proteinExistence type="inferred from homology"/>
<sequence>MTTEIRSKLPSVGTTIFSIMSQLSIQNKAINLGQGFPDFNPDKKLIELVNQAMLEGYNQYPQLAGFHDLLIAISEKIENLYGHRYSPETEITITSGATEALMSSILALCGTGDEVIIIEPFYDLYLPAVQLAGPTPVVVAMDPPTHPNENYKINWEKIRDALSSRTRLLIINTPHNPTTMVFKNDDLNELESIVNQYGINIISDEVYEHIVFNGNPHLSMSSRPALAEKSVVISSFGKTYHVTGWKIGYCAAPKALMTEIRKVHQFAVFTVSTPMQVALSRFMGDANTYANLSSFYEEKKDYLSNQLRINTPLTPYSSEGSFFLLASYADYSDLNEYDFCHWLTTKHRVTAIPLSAFYCSPTANTSNNKLIRLCFAKNTNTLDEAIARLKCL</sequence>
<name>A0A3A1YWK3_9BURK</name>
<dbReference type="Gene3D" id="3.40.640.10">
    <property type="entry name" value="Type I PLP-dependent aspartate aminotransferase-like (Major domain)"/>
    <property type="match status" value="1"/>
</dbReference>
<comment type="caution">
    <text evidence="7">The sequence shown here is derived from an EMBL/GenBank/DDBJ whole genome shotgun (WGS) entry which is preliminary data.</text>
</comment>
<dbReference type="GO" id="GO:0005737">
    <property type="term" value="C:cytoplasm"/>
    <property type="evidence" value="ECO:0007669"/>
    <property type="project" value="TreeGrafter"/>
</dbReference>
<protein>
    <submittedName>
        <fullName evidence="7">Methionine aminotransferase</fullName>
    </submittedName>
</protein>
<comment type="similarity">
    <text evidence="2">Belongs to the class-I pyridoxal-phosphate-dependent aminotransferase family.</text>
</comment>
<comment type="cofactor">
    <cofactor evidence="1">
        <name>pyridoxal 5'-phosphate</name>
        <dbReference type="ChEBI" id="CHEBI:597326"/>
    </cofactor>
</comment>
<dbReference type="PANTHER" id="PTHR43807">
    <property type="entry name" value="FI04487P"/>
    <property type="match status" value="1"/>
</dbReference>
<dbReference type="NCBIfam" id="NF006569">
    <property type="entry name" value="PRK09082.1"/>
    <property type="match status" value="1"/>
</dbReference>